<keyword evidence="4" id="KW-1185">Reference proteome</keyword>
<keyword evidence="1" id="KW-0732">Signal</keyword>
<dbReference type="eggNOG" id="ENOG502RCI1">
    <property type="taxonomic scope" value="Eukaryota"/>
</dbReference>
<dbReference type="RefSeq" id="XP_003289042.1">
    <property type="nucleotide sequence ID" value="XM_003288994.1"/>
</dbReference>
<evidence type="ECO:0000313" key="3">
    <source>
        <dbReference type="EMBL" id="EGC34457.1"/>
    </source>
</evidence>
<dbReference type="STRING" id="5786.F0ZNP7"/>
<gene>
    <name evidence="3" type="ORF">DICPUDRAFT_35014</name>
</gene>
<dbReference type="Proteomes" id="UP000001064">
    <property type="component" value="Unassembled WGS sequence"/>
</dbReference>
<dbReference type="PANTHER" id="PTHR32256:SF6">
    <property type="entry name" value="EGF-LIKE DOMAIN-CONTAINING PROTEIN"/>
    <property type="match status" value="1"/>
</dbReference>
<dbReference type="InParanoid" id="F0ZNP7"/>
<dbReference type="OrthoDB" id="18757at2759"/>
<dbReference type="OMA" id="PLWYPRG"/>
<feature type="domain" description="Laminin EGF-like" evidence="2">
    <location>
        <begin position="333"/>
        <end position="353"/>
    </location>
</feature>
<dbReference type="FunCoup" id="F0ZNP7">
    <property type="interactions" value="383"/>
</dbReference>
<sequence>MKIIINLIILFLNFKLIYSANLCEQSWECGNVPYTICANKINLIKGIAVDEESNKVLLMGKFNSSDTTYGSVSVASIPTNGGLIINEYSIKSDVTVGSGFRNTIQLFKYLPKSKLLLTQSSERLSTVVGIYSNDFHGGTLTPLWYPRGYSLAIYFDEVNQLTYTCDFNVNVYPKIIKTQDDLYGSGSAGAVILNQTRQCIGISNKFKNENLGKDNLIFASIEDGTRTNFFIGSAECPLCKRTFTSFYNYSGIANDMFIFNNNIYFSTIDSGIAKISFDNPSSSLTFITKDPTDSIYFVESQKTIYYITNSVVKKIHVETKQSSILYDSKGSKNLGTCMCADGYTGDRCNKCNGVEMWSNGNPTCVNILQYNGLPSKCQADYNCNIPYGYCNGGICSCRENFYGMKCTKCDGKIKWQNGFPICELTFKLTIF</sequence>
<feature type="domain" description="Laminin EGF-like" evidence="2">
    <location>
        <begin position="382"/>
        <end position="410"/>
    </location>
</feature>
<dbReference type="InterPro" id="IPR053369">
    <property type="entry name" value="SrfA-induced_signal"/>
</dbReference>
<dbReference type="PANTHER" id="PTHR32256">
    <property type="match status" value="1"/>
</dbReference>
<evidence type="ECO:0000256" key="1">
    <source>
        <dbReference type="SAM" id="SignalP"/>
    </source>
</evidence>
<name>F0ZNP7_DICPU</name>
<evidence type="ECO:0000259" key="2">
    <source>
        <dbReference type="Pfam" id="PF00053"/>
    </source>
</evidence>
<dbReference type="VEuPathDB" id="AmoebaDB:DICPUDRAFT_35014"/>
<dbReference type="AlphaFoldDB" id="F0ZNP7"/>
<feature type="signal peptide" evidence="1">
    <location>
        <begin position="1"/>
        <end position="19"/>
    </location>
</feature>
<reference evidence="4" key="1">
    <citation type="journal article" date="2011" name="Genome Biol.">
        <title>Comparative genomics of the social amoebae Dictyostelium discoideum and Dictyostelium purpureum.</title>
        <authorList>
            <consortium name="US DOE Joint Genome Institute (JGI-PGF)"/>
            <person name="Sucgang R."/>
            <person name="Kuo A."/>
            <person name="Tian X."/>
            <person name="Salerno W."/>
            <person name="Parikh A."/>
            <person name="Feasley C.L."/>
            <person name="Dalin E."/>
            <person name="Tu H."/>
            <person name="Huang E."/>
            <person name="Barry K."/>
            <person name="Lindquist E."/>
            <person name="Shapiro H."/>
            <person name="Bruce D."/>
            <person name="Schmutz J."/>
            <person name="Salamov A."/>
            <person name="Fey P."/>
            <person name="Gaudet P."/>
            <person name="Anjard C."/>
            <person name="Babu M.M."/>
            <person name="Basu S."/>
            <person name="Bushmanova Y."/>
            <person name="van der Wel H."/>
            <person name="Katoh-Kurasawa M."/>
            <person name="Dinh C."/>
            <person name="Coutinho P.M."/>
            <person name="Saito T."/>
            <person name="Elias M."/>
            <person name="Schaap P."/>
            <person name="Kay R.R."/>
            <person name="Henrissat B."/>
            <person name="Eichinger L."/>
            <person name="Rivero F."/>
            <person name="Putnam N.H."/>
            <person name="West C.M."/>
            <person name="Loomis W.F."/>
            <person name="Chisholm R.L."/>
            <person name="Shaulsky G."/>
            <person name="Strassmann J.E."/>
            <person name="Queller D.C."/>
            <person name="Kuspa A."/>
            <person name="Grigoriev I.V."/>
        </authorList>
    </citation>
    <scope>NUCLEOTIDE SEQUENCE [LARGE SCALE GENOMIC DNA]</scope>
    <source>
        <strain evidence="4">QSDP1</strain>
    </source>
</reference>
<dbReference type="KEGG" id="dpp:DICPUDRAFT_35014"/>
<dbReference type="InterPro" id="IPR002049">
    <property type="entry name" value="LE_dom"/>
</dbReference>
<organism evidence="3 4">
    <name type="scientific">Dictyostelium purpureum</name>
    <name type="common">Slime mold</name>
    <dbReference type="NCBI Taxonomy" id="5786"/>
    <lineage>
        <taxon>Eukaryota</taxon>
        <taxon>Amoebozoa</taxon>
        <taxon>Evosea</taxon>
        <taxon>Eumycetozoa</taxon>
        <taxon>Dictyostelia</taxon>
        <taxon>Dictyosteliales</taxon>
        <taxon>Dictyosteliaceae</taxon>
        <taxon>Dictyostelium</taxon>
    </lineage>
</organism>
<proteinExistence type="predicted"/>
<dbReference type="Pfam" id="PF00053">
    <property type="entry name" value="EGF_laminin"/>
    <property type="match status" value="2"/>
</dbReference>
<evidence type="ECO:0000313" key="4">
    <source>
        <dbReference type="Proteomes" id="UP000001064"/>
    </source>
</evidence>
<protein>
    <recommendedName>
        <fullName evidence="2">Laminin EGF-like domain-containing protein</fullName>
    </recommendedName>
</protein>
<feature type="chain" id="PRO_5003263770" description="Laminin EGF-like domain-containing protein" evidence="1">
    <location>
        <begin position="20"/>
        <end position="431"/>
    </location>
</feature>
<accession>F0ZNP7</accession>
<dbReference type="EMBL" id="GL871097">
    <property type="protein sequence ID" value="EGC34457.1"/>
    <property type="molecule type" value="Genomic_DNA"/>
</dbReference>
<dbReference type="GeneID" id="10499867"/>